<proteinExistence type="predicted"/>
<dbReference type="AlphaFoldDB" id="A0A915WT28"/>
<dbReference type="KEGG" id="naer:MJ1_0773"/>
<dbReference type="Proteomes" id="UP001055553">
    <property type="component" value="Chromosome"/>
</dbReference>
<keyword evidence="1" id="KW-0472">Membrane</keyword>
<keyword evidence="3" id="KW-1185">Reference proteome</keyword>
<sequence length="152" mass="17632">MYNRMRSDLGSIIGAIIGFVIFSLSLFALYFILNNSFASYKYTANSINEEIRNIIGENIEFLDNQTTYINPNITIYNNGNKALDLSCFQLYVNGYYTSFNYSINYLYPSNLLLPGENATIYFSNNYIENNSYNYIIFMSCYGDRFQTLIYVS</sequence>
<name>A0A915WT28_9ARCH</name>
<reference evidence="3" key="1">
    <citation type="journal article" date="2022" name="Int. J. Syst. Evol. Microbiol.">
        <title>Nanobdella aerobiophila gen. nov., sp. nov., a thermoacidophilic, obligate ectosymbiotic archaeon, and proposal of Nanobdellaceae fam. nov., Nanobdellales ord. nov. and Nanobdellia class. nov.</title>
        <authorList>
            <person name="Kato S."/>
            <person name="Ogasawara A."/>
            <person name="Itoh T."/>
            <person name="Sakai H.D."/>
            <person name="Shimizu M."/>
            <person name="Yuki M."/>
            <person name="Kaneko M."/>
            <person name="Takashina T."/>
            <person name="Ohkuma M."/>
        </authorList>
    </citation>
    <scope>NUCLEOTIDE SEQUENCE [LARGE SCALE GENOMIC DNA]</scope>
    <source>
        <strain evidence="3">MJ1</strain>
    </source>
</reference>
<keyword evidence="1" id="KW-1133">Transmembrane helix</keyword>
<evidence type="ECO:0000313" key="3">
    <source>
        <dbReference type="Proteomes" id="UP001055553"/>
    </source>
</evidence>
<dbReference type="EMBL" id="AP019769">
    <property type="protein sequence ID" value="BBL45910.1"/>
    <property type="molecule type" value="Genomic_DNA"/>
</dbReference>
<evidence type="ECO:0000313" key="2">
    <source>
        <dbReference type="EMBL" id="BBL45910.1"/>
    </source>
</evidence>
<protein>
    <submittedName>
        <fullName evidence="2">Uncharacterized protein</fullName>
    </submittedName>
</protein>
<organism evidence="2 3">
    <name type="scientific">Nanobdella aerobiophila</name>
    <dbReference type="NCBI Taxonomy" id="2586965"/>
    <lineage>
        <taxon>Archaea</taxon>
        <taxon>Nanobdellota</taxon>
        <taxon>Nanobdellia</taxon>
        <taxon>Nanobdellales</taxon>
        <taxon>Nanobdellaceae</taxon>
        <taxon>Nanobdella</taxon>
    </lineage>
</organism>
<keyword evidence="1" id="KW-0812">Transmembrane</keyword>
<evidence type="ECO:0000256" key="1">
    <source>
        <dbReference type="SAM" id="Phobius"/>
    </source>
</evidence>
<feature type="transmembrane region" description="Helical" evidence="1">
    <location>
        <begin position="12"/>
        <end position="33"/>
    </location>
</feature>
<gene>
    <name evidence="2" type="ORF">MJ1_0773</name>
</gene>
<accession>A0A915WT28</accession>